<feature type="domain" description="RNA polymerase sigma-70 region 2" evidence="6">
    <location>
        <begin position="22"/>
        <end position="85"/>
    </location>
</feature>
<dbReference type="NCBIfam" id="TIGR02937">
    <property type="entry name" value="sigma70-ECF"/>
    <property type="match status" value="1"/>
</dbReference>
<dbReference type="SUPFAM" id="SSF88946">
    <property type="entry name" value="Sigma2 domain of RNA polymerase sigma factors"/>
    <property type="match status" value="1"/>
</dbReference>
<comment type="caution">
    <text evidence="7">The sequence shown here is derived from an EMBL/GenBank/DDBJ whole genome shotgun (WGS) entry which is preliminary data.</text>
</comment>
<feature type="compositionally biased region" description="Low complexity" evidence="5">
    <location>
        <begin position="295"/>
        <end position="336"/>
    </location>
</feature>
<keyword evidence="4" id="KW-0804">Transcription</keyword>
<dbReference type="PANTHER" id="PTHR43133:SF63">
    <property type="entry name" value="RNA POLYMERASE SIGMA FACTOR FECI-RELATED"/>
    <property type="match status" value="1"/>
</dbReference>
<accession>A0ABV8LNZ8</accession>
<evidence type="ECO:0000313" key="8">
    <source>
        <dbReference type="Proteomes" id="UP001595816"/>
    </source>
</evidence>
<gene>
    <name evidence="7" type="ORF">ACFOZ4_19185</name>
</gene>
<dbReference type="InterPro" id="IPR039425">
    <property type="entry name" value="RNA_pol_sigma-70-like"/>
</dbReference>
<dbReference type="Pfam" id="PF04542">
    <property type="entry name" value="Sigma70_r2"/>
    <property type="match status" value="1"/>
</dbReference>
<keyword evidence="8" id="KW-1185">Reference proteome</keyword>
<name>A0ABV8LNZ8_9ACTN</name>
<dbReference type="PANTHER" id="PTHR43133">
    <property type="entry name" value="RNA POLYMERASE ECF-TYPE SIGMA FACTO"/>
    <property type="match status" value="1"/>
</dbReference>
<dbReference type="Gene3D" id="1.10.10.10">
    <property type="entry name" value="Winged helix-like DNA-binding domain superfamily/Winged helix DNA-binding domain"/>
    <property type="match status" value="1"/>
</dbReference>
<dbReference type="InterPro" id="IPR036388">
    <property type="entry name" value="WH-like_DNA-bd_sf"/>
</dbReference>
<dbReference type="InterPro" id="IPR007627">
    <property type="entry name" value="RNA_pol_sigma70_r2"/>
</dbReference>
<sequence length="473" mass="49719">MDESALVTALSRGDREALSSAYRKYAGRLQAYAWRLLGDTEAVDAVVQDTFDQVGWHADELRDPHRLRAWLYAIVRLECRRRVRTLPHQAGGELRPLEADGIDPAAATRSAYAVELVRTAMATLTSREHEVVELSVRHGLAAAEIGAVLSISPTRAYDQAKQARAHLEDAVDALIAVSDGRCRLLHSLSGWSGPLSRHRIRRVVEHVADCGACRALRRELPSGANLLAKYASLPFVNASTWLALRATPDWEPRWSRSTGFPQPPVNRTRRVLVATTALAAAIGLAGGALRLTGGPPAGATAQQTPLTSASSSPDATATPSAAGSASPSASISPTGSVTGSPAVVPILPGSPSPGGPAGEQPQREPTSSPASSPSPTIVRPPLTVGAAESATCGDKGRFVLSVTVAADADLRSATLTWRAGDTRVATMPVDQATAYTEVWSAKPRAPITWWVTVTSADGRSASTTAVTTPNPCV</sequence>
<evidence type="ECO:0000313" key="7">
    <source>
        <dbReference type="EMBL" id="MFC4132737.1"/>
    </source>
</evidence>
<dbReference type="EMBL" id="JBHSAY010000009">
    <property type="protein sequence ID" value="MFC4132737.1"/>
    <property type="molecule type" value="Genomic_DNA"/>
</dbReference>
<dbReference type="InterPro" id="IPR013324">
    <property type="entry name" value="RNA_pol_sigma_r3/r4-like"/>
</dbReference>
<dbReference type="Gene3D" id="1.10.1740.10">
    <property type="match status" value="1"/>
</dbReference>
<comment type="similarity">
    <text evidence="1">Belongs to the sigma-70 factor family. ECF subfamily.</text>
</comment>
<feature type="compositionally biased region" description="Low complexity" evidence="5">
    <location>
        <begin position="365"/>
        <end position="376"/>
    </location>
</feature>
<protein>
    <submittedName>
        <fullName evidence="7">RNA polymerase sigma factor</fullName>
    </submittedName>
</protein>
<dbReference type="Proteomes" id="UP001595816">
    <property type="component" value="Unassembled WGS sequence"/>
</dbReference>
<dbReference type="SUPFAM" id="SSF88659">
    <property type="entry name" value="Sigma3 and sigma4 domains of RNA polymerase sigma factors"/>
    <property type="match status" value="1"/>
</dbReference>
<reference evidence="8" key="1">
    <citation type="journal article" date="2019" name="Int. J. Syst. Evol. Microbiol.">
        <title>The Global Catalogue of Microorganisms (GCM) 10K type strain sequencing project: providing services to taxonomists for standard genome sequencing and annotation.</title>
        <authorList>
            <consortium name="The Broad Institute Genomics Platform"/>
            <consortium name="The Broad Institute Genome Sequencing Center for Infectious Disease"/>
            <person name="Wu L."/>
            <person name="Ma J."/>
        </authorList>
    </citation>
    <scope>NUCLEOTIDE SEQUENCE [LARGE SCALE GENOMIC DNA]</scope>
    <source>
        <strain evidence="8">CGMCC 4.7289</strain>
    </source>
</reference>
<evidence type="ECO:0000256" key="1">
    <source>
        <dbReference type="ARBA" id="ARBA00010641"/>
    </source>
</evidence>
<evidence type="ECO:0000256" key="2">
    <source>
        <dbReference type="ARBA" id="ARBA00023015"/>
    </source>
</evidence>
<proteinExistence type="inferred from homology"/>
<keyword evidence="2" id="KW-0805">Transcription regulation</keyword>
<dbReference type="InterPro" id="IPR014284">
    <property type="entry name" value="RNA_pol_sigma-70_dom"/>
</dbReference>
<evidence type="ECO:0000259" key="6">
    <source>
        <dbReference type="Pfam" id="PF04542"/>
    </source>
</evidence>
<organism evidence="7 8">
    <name type="scientific">Hamadaea flava</name>
    <dbReference type="NCBI Taxonomy" id="1742688"/>
    <lineage>
        <taxon>Bacteria</taxon>
        <taxon>Bacillati</taxon>
        <taxon>Actinomycetota</taxon>
        <taxon>Actinomycetes</taxon>
        <taxon>Micromonosporales</taxon>
        <taxon>Micromonosporaceae</taxon>
        <taxon>Hamadaea</taxon>
    </lineage>
</organism>
<dbReference type="RefSeq" id="WP_253752710.1">
    <property type="nucleotide sequence ID" value="NZ_JAMZDZ010000001.1"/>
</dbReference>
<evidence type="ECO:0000256" key="3">
    <source>
        <dbReference type="ARBA" id="ARBA00023082"/>
    </source>
</evidence>
<keyword evidence="3" id="KW-0731">Sigma factor</keyword>
<feature type="region of interest" description="Disordered" evidence="5">
    <location>
        <begin position="295"/>
        <end position="381"/>
    </location>
</feature>
<evidence type="ECO:0000256" key="4">
    <source>
        <dbReference type="ARBA" id="ARBA00023163"/>
    </source>
</evidence>
<dbReference type="InterPro" id="IPR013325">
    <property type="entry name" value="RNA_pol_sigma_r2"/>
</dbReference>
<evidence type="ECO:0000256" key="5">
    <source>
        <dbReference type="SAM" id="MobiDB-lite"/>
    </source>
</evidence>